<gene>
    <name evidence="1" type="ORF">PVAP13_7NG346333</name>
</gene>
<accession>A0A8T0Q0B8</accession>
<dbReference type="AlphaFoldDB" id="A0A8T0Q0B8"/>
<sequence>SLGEETGFPLIKCTECGLTRMIELRAWTDNNLGRVFFKCPRNIKGSMSLLFLAKKQYFNNLVSMGIISMHEGAVASIVEKEEQEEEGEANSRPVYGPRLRSSKLEAKIDMLVRTVRLLMFMSVVACAVGIMYV</sequence>
<dbReference type="Proteomes" id="UP000823388">
    <property type="component" value="Chromosome 7N"/>
</dbReference>
<protein>
    <submittedName>
        <fullName evidence="1">Uncharacterized protein</fullName>
    </submittedName>
</protein>
<keyword evidence="2" id="KW-1185">Reference proteome</keyword>
<name>A0A8T0Q0B8_PANVG</name>
<proteinExistence type="predicted"/>
<comment type="caution">
    <text evidence="1">The sequence shown here is derived from an EMBL/GenBank/DDBJ whole genome shotgun (WGS) entry which is preliminary data.</text>
</comment>
<feature type="non-terminal residue" evidence="1">
    <location>
        <position position="1"/>
    </location>
</feature>
<evidence type="ECO:0000313" key="2">
    <source>
        <dbReference type="Proteomes" id="UP000823388"/>
    </source>
</evidence>
<evidence type="ECO:0000313" key="1">
    <source>
        <dbReference type="EMBL" id="KAG2567320.1"/>
    </source>
</evidence>
<dbReference type="EMBL" id="CM029050">
    <property type="protein sequence ID" value="KAG2567320.1"/>
    <property type="molecule type" value="Genomic_DNA"/>
</dbReference>
<reference evidence="1" key="1">
    <citation type="submission" date="2020-05" db="EMBL/GenBank/DDBJ databases">
        <title>WGS assembly of Panicum virgatum.</title>
        <authorList>
            <person name="Lovell J.T."/>
            <person name="Jenkins J."/>
            <person name="Shu S."/>
            <person name="Juenger T.E."/>
            <person name="Schmutz J."/>
        </authorList>
    </citation>
    <scope>NUCLEOTIDE SEQUENCE</scope>
    <source>
        <strain evidence="1">AP13</strain>
    </source>
</reference>
<feature type="non-terminal residue" evidence="1">
    <location>
        <position position="133"/>
    </location>
</feature>
<organism evidence="1 2">
    <name type="scientific">Panicum virgatum</name>
    <name type="common">Blackwell switchgrass</name>
    <dbReference type="NCBI Taxonomy" id="38727"/>
    <lineage>
        <taxon>Eukaryota</taxon>
        <taxon>Viridiplantae</taxon>
        <taxon>Streptophyta</taxon>
        <taxon>Embryophyta</taxon>
        <taxon>Tracheophyta</taxon>
        <taxon>Spermatophyta</taxon>
        <taxon>Magnoliopsida</taxon>
        <taxon>Liliopsida</taxon>
        <taxon>Poales</taxon>
        <taxon>Poaceae</taxon>
        <taxon>PACMAD clade</taxon>
        <taxon>Panicoideae</taxon>
        <taxon>Panicodae</taxon>
        <taxon>Paniceae</taxon>
        <taxon>Panicinae</taxon>
        <taxon>Panicum</taxon>
        <taxon>Panicum sect. Hiantes</taxon>
    </lineage>
</organism>